<dbReference type="Proteomes" id="UP001597326">
    <property type="component" value="Unassembled WGS sequence"/>
</dbReference>
<dbReference type="InterPro" id="IPR001126">
    <property type="entry name" value="UmuC"/>
</dbReference>
<evidence type="ECO:0000256" key="1">
    <source>
        <dbReference type="ARBA" id="ARBA00004496"/>
    </source>
</evidence>
<evidence type="ECO:0000256" key="13">
    <source>
        <dbReference type="ARBA" id="ARBA00023204"/>
    </source>
</evidence>
<evidence type="ECO:0000256" key="8">
    <source>
        <dbReference type="ARBA" id="ARBA00022723"/>
    </source>
</evidence>
<dbReference type="Pfam" id="PF11799">
    <property type="entry name" value="IMS_C"/>
    <property type="match status" value="1"/>
</dbReference>
<keyword evidence="12 16" id="KW-0238">DNA-binding</keyword>
<proteinExistence type="inferred from homology"/>
<organism evidence="18 19">
    <name type="scientific">Luteococcus peritonei</name>
    <dbReference type="NCBI Taxonomy" id="88874"/>
    <lineage>
        <taxon>Bacteria</taxon>
        <taxon>Bacillati</taxon>
        <taxon>Actinomycetota</taxon>
        <taxon>Actinomycetes</taxon>
        <taxon>Propionibacteriales</taxon>
        <taxon>Propionibacteriaceae</taxon>
        <taxon>Luteococcus</taxon>
    </lineage>
</organism>
<evidence type="ECO:0000313" key="18">
    <source>
        <dbReference type="EMBL" id="MFD1888645.1"/>
    </source>
</evidence>
<evidence type="ECO:0000256" key="14">
    <source>
        <dbReference type="ARBA" id="ARBA00025589"/>
    </source>
</evidence>
<keyword evidence="10 16" id="KW-0460">Magnesium</keyword>
<dbReference type="InterPro" id="IPR043502">
    <property type="entry name" value="DNA/RNA_pol_sf"/>
</dbReference>
<name>A0ABW4RS17_9ACTN</name>
<dbReference type="SUPFAM" id="SSF100879">
    <property type="entry name" value="Lesion bypass DNA polymerase (Y-family), little finger domain"/>
    <property type="match status" value="1"/>
</dbReference>
<keyword evidence="6 16" id="KW-0548">Nucleotidyltransferase</keyword>
<comment type="cofactor">
    <cofactor evidence="16">
        <name>Mg(2+)</name>
        <dbReference type="ChEBI" id="CHEBI:18420"/>
    </cofactor>
    <text evidence="16">Binds 2 magnesium ions per subunit.</text>
</comment>
<dbReference type="PANTHER" id="PTHR11076">
    <property type="entry name" value="DNA REPAIR POLYMERASE UMUC / TRANSFERASE FAMILY MEMBER"/>
    <property type="match status" value="1"/>
</dbReference>
<evidence type="ECO:0000256" key="5">
    <source>
        <dbReference type="ARBA" id="ARBA00022679"/>
    </source>
</evidence>
<evidence type="ECO:0000256" key="16">
    <source>
        <dbReference type="HAMAP-Rule" id="MF_01113"/>
    </source>
</evidence>
<evidence type="ECO:0000256" key="10">
    <source>
        <dbReference type="ARBA" id="ARBA00022842"/>
    </source>
</evidence>
<evidence type="ECO:0000256" key="12">
    <source>
        <dbReference type="ARBA" id="ARBA00023125"/>
    </source>
</evidence>
<feature type="binding site" evidence="16">
    <location>
        <position position="98"/>
    </location>
    <ligand>
        <name>Mg(2+)</name>
        <dbReference type="ChEBI" id="CHEBI:18420"/>
    </ligand>
</feature>
<evidence type="ECO:0000256" key="7">
    <source>
        <dbReference type="ARBA" id="ARBA00022705"/>
    </source>
</evidence>
<keyword evidence="19" id="KW-1185">Reference proteome</keyword>
<dbReference type="PANTHER" id="PTHR11076:SF33">
    <property type="entry name" value="DNA POLYMERASE KAPPA"/>
    <property type="match status" value="1"/>
</dbReference>
<accession>A0ABW4RS17</accession>
<dbReference type="InterPro" id="IPR036775">
    <property type="entry name" value="DNA_pol_Y-fam_lit_finger_sf"/>
</dbReference>
<keyword evidence="9 16" id="KW-0227">DNA damage</keyword>
<evidence type="ECO:0000259" key="17">
    <source>
        <dbReference type="PROSITE" id="PS50173"/>
    </source>
</evidence>
<reference evidence="19" key="1">
    <citation type="journal article" date="2019" name="Int. J. Syst. Evol. Microbiol.">
        <title>The Global Catalogue of Microorganisms (GCM) 10K type strain sequencing project: providing services to taxonomists for standard genome sequencing and annotation.</title>
        <authorList>
            <consortium name="The Broad Institute Genomics Platform"/>
            <consortium name="The Broad Institute Genome Sequencing Center for Infectious Disease"/>
            <person name="Wu L."/>
            <person name="Ma J."/>
        </authorList>
    </citation>
    <scope>NUCLEOTIDE SEQUENCE [LARGE SCALE GENOMIC DNA]</scope>
    <source>
        <strain evidence="19">CAIM 431</strain>
    </source>
</reference>
<evidence type="ECO:0000256" key="2">
    <source>
        <dbReference type="ARBA" id="ARBA00010945"/>
    </source>
</evidence>
<dbReference type="InterPro" id="IPR022880">
    <property type="entry name" value="DNApol_IV"/>
</dbReference>
<dbReference type="RefSeq" id="WP_343871712.1">
    <property type="nucleotide sequence ID" value="NZ_BAAAIX010000001.1"/>
</dbReference>
<evidence type="ECO:0000256" key="9">
    <source>
        <dbReference type="ARBA" id="ARBA00022763"/>
    </source>
</evidence>
<dbReference type="GO" id="GO:0003887">
    <property type="term" value="F:DNA-directed DNA polymerase activity"/>
    <property type="evidence" value="ECO:0007669"/>
    <property type="project" value="UniProtKB-EC"/>
</dbReference>
<dbReference type="InterPro" id="IPR017961">
    <property type="entry name" value="DNA_pol_Y-fam_little_finger"/>
</dbReference>
<dbReference type="Gene3D" id="3.30.1490.100">
    <property type="entry name" value="DNA polymerase, Y-family, little finger domain"/>
    <property type="match status" value="1"/>
</dbReference>
<gene>
    <name evidence="16 18" type="primary">dinB</name>
    <name evidence="18" type="ORF">ACFSCS_00380</name>
</gene>
<dbReference type="SUPFAM" id="SSF56672">
    <property type="entry name" value="DNA/RNA polymerases"/>
    <property type="match status" value="1"/>
</dbReference>
<keyword evidence="3 16" id="KW-0515">Mutator protein</keyword>
<keyword evidence="11 16" id="KW-0239">DNA-directed DNA polymerase</keyword>
<comment type="function">
    <text evidence="14 16">Poorly processive, error-prone DNA polymerase involved in untargeted mutagenesis. Copies undamaged DNA at stalled replication forks, which arise in vivo from mismatched or misaligned primer ends. These misaligned primers can be extended by PolIV. Exhibits no 3'-5' exonuclease (proofreading) activity. May be involved in translesional synthesis, in conjunction with the beta clamp from PolIII.</text>
</comment>
<dbReference type="InterPro" id="IPR050116">
    <property type="entry name" value="DNA_polymerase-Y"/>
</dbReference>
<comment type="catalytic activity">
    <reaction evidence="15 16">
        <text>DNA(n) + a 2'-deoxyribonucleoside 5'-triphosphate = DNA(n+1) + diphosphate</text>
        <dbReference type="Rhea" id="RHEA:22508"/>
        <dbReference type="Rhea" id="RHEA-COMP:17339"/>
        <dbReference type="Rhea" id="RHEA-COMP:17340"/>
        <dbReference type="ChEBI" id="CHEBI:33019"/>
        <dbReference type="ChEBI" id="CHEBI:61560"/>
        <dbReference type="ChEBI" id="CHEBI:173112"/>
        <dbReference type="EC" id="2.7.7.7"/>
    </reaction>
</comment>
<dbReference type="CDD" id="cd03586">
    <property type="entry name" value="PolY_Pol_IV_kappa"/>
    <property type="match status" value="1"/>
</dbReference>
<feature type="site" description="Substrate discrimination" evidence="16">
    <location>
        <position position="10"/>
    </location>
</feature>
<dbReference type="EMBL" id="JBHUFZ010000001">
    <property type="protein sequence ID" value="MFD1888645.1"/>
    <property type="molecule type" value="Genomic_DNA"/>
</dbReference>
<feature type="active site" evidence="16">
    <location>
        <position position="99"/>
    </location>
</feature>
<feature type="domain" description="UmuC" evidence="17">
    <location>
        <begin position="1"/>
        <end position="180"/>
    </location>
</feature>
<evidence type="ECO:0000313" key="19">
    <source>
        <dbReference type="Proteomes" id="UP001597326"/>
    </source>
</evidence>
<dbReference type="EC" id="2.7.7.7" evidence="16"/>
<keyword evidence="5 16" id="KW-0808">Transferase</keyword>
<evidence type="ECO:0000256" key="3">
    <source>
        <dbReference type="ARBA" id="ARBA00022457"/>
    </source>
</evidence>
<dbReference type="InterPro" id="IPR043128">
    <property type="entry name" value="Rev_trsase/Diguanyl_cyclase"/>
</dbReference>
<evidence type="ECO:0000256" key="11">
    <source>
        <dbReference type="ARBA" id="ARBA00022932"/>
    </source>
</evidence>
<dbReference type="HAMAP" id="MF_01113">
    <property type="entry name" value="DNApol_IV"/>
    <property type="match status" value="1"/>
</dbReference>
<dbReference type="PROSITE" id="PS50173">
    <property type="entry name" value="UMUC"/>
    <property type="match status" value="1"/>
</dbReference>
<evidence type="ECO:0000256" key="15">
    <source>
        <dbReference type="ARBA" id="ARBA00049244"/>
    </source>
</evidence>
<keyword evidence="7 16" id="KW-0235">DNA replication</keyword>
<dbReference type="NCBIfam" id="NF002677">
    <property type="entry name" value="PRK02406.1"/>
    <property type="match status" value="1"/>
</dbReference>
<keyword evidence="13 16" id="KW-0234">DNA repair</keyword>
<feature type="binding site" evidence="16">
    <location>
        <position position="5"/>
    </location>
    <ligand>
        <name>Mg(2+)</name>
        <dbReference type="ChEBI" id="CHEBI:18420"/>
    </ligand>
</feature>
<dbReference type="Gene3D" id="3.30.70.270">
    <property type="match status" value="1"/>
</dbReference>
<comment type="subunit">
    <text evidence="16">Monomer.</text>
</comment>
<dbReference type="Pfam" id="PF21999">
    <property type="entry name" value="IMS_HHH_1"/>
    <property type="match status" value="1"/>
</dbReference>
<dbReference type="Gene3D" id="3.40.1170.60">
    <property type="match status" value="1"/>
</dbReference>
<comment type="similarity">
    <text evidence="2 16">Belongs to the DNA polymerase type-Y family.</text>
</comment>
<keyword evidence="8 16" id="KW-0479">Metal-binding</keyword>
<dbReference type="InterPro" id="IPR053848">
    <property type="entry name" value="IMS_HHH_1"/>
</dbReference>
<evidence type="ECO:0000256" key="6">
    <source>
        <dbReference type="ARBA" id="ARBA00022695"/>
    </source>
</evidence>
<dbReference type="Pfam" id="PF00817">
    <property type="entry name" value="IMS"/>
    <property type="match status" value="1"/>
</dbReference>
<dbReference type="NCBIfam" id="NF003015">
    <property type="entry name" value="PRK03858.1"/>
    <property type="match status" value="1"/>
</dbReference>
<keyword evidence="4 16" id="KW-0963">Cytoplasm</keyword>
<evidence type="ECO:0000256" key="4">
    <source>
        <dbReference type="ARBA" id="ARBA00022490"/>
    </source>
</evidence>
<dbReference type="Gene3D" id="1.10.150.20">
    <property type="entry name" value="5' to 3' exonuclease, C-terminal subdomain"/>
    <property type="match status" value="1"/>
</dbReference>
<sequence length="382" mass="41835">MLHVDMDAFYAAVELARHPELVGRPMFVGGAQRGVVLSANYEARKYGIEGGMSSTRARRLCPQAVAVPPDFDTYSLVSKGVFKIFETITSQVEAASIDEAFLDITGSVRRLGDPAAIGERLRAQVADEQQVACSVGIAPTKFVAKLASKQAKPDGLVLVRPSEVVDFLHPLAVEKMWGVGEATAAKLHQLGLFTIADLAHTPRATLQRAFGAHQGGMLHDLAWGRDQRRVVPDSQERSIGAQETFARDTDDPQLVRTELLRLSARTASRMRRAGLLGRTVTISVRFSDFTTITRSGTLTSPTDVTDEVFDCAWRTFGRLNLQRARIRRVGVRVEGLVEASEAFQQLPLDAPDKGMREVELVADEVVTRFGPAAVQRASLTRR</sequence>
<protein>
    <recommendedName>
        <fullName evidence="16">DNA polymerase IV</fullName>
        <shortName evidence="16">Pol IV</shortName>
        <ecNumber evidence="16">2.7.7.7</ecNumber>
    </recommendedName>
</protein>
<comment type="subcellular location">
    <subcellularLocation>
        <location evidence="1 16">Cytoplasm</location>
    </subcellularLocation>
</comment>
<comment type="caution">
    <text evidence="18">The sequence shown here is derived from an EMBL/GenBank/DDBJ whole genome shotgun (WGS) entry which is preliminary data.</text>
</comment>